<proteinExistence type="predicted"/>
<dbReference type="Proteomes" id="UP001056120">
    <property type="component" value="Linkage Group LG14"/>
</dbReference>
<comment type="caution">
    <text evidence="1">The sequence shown here is derived from an EMBL/GenBank/DDBJ whole genome shotgun (WGS) entry which is preliminary data.</text>
</comment>
<evidence type="ECO:0000313" key="1">
    <source>
        <dbReference type="EMBL" id="KAI3784211.1"/>
    </source>
</evidence>
<organism evidence="1 2">
    <name type="scientific">Smallanthus sonchifolius</name>
    <dbReference type="NCBI Taxonomy" id="185202"/>
    <lineage>
        <taxon>Eukaryota</taxon>
        <taxon>Viridiplantae</taxon>
        <taxon>Streptophyta</taxon>
        <taxon>Embryophyta</taxon>
        <taxon>Tracheophyta</taxon>
        <taxon>Spermatophyta</taxon>
        <taxon>Magnoliopsida</taxon>
        <taxon>eudicotyledons</taxon>
        <taxon>Gunneridae</taxon>
        <taxon>Pentapetalae</taxon>
        <taxon>asterids</taxon>
        <taxon>campanulids</taxon>
        <taxon>Asterales</taxon>
        <taxon>Asteraceae</taxon>
        <taxon>Asteroideae</taxon>
        <taxon>Heliantheae alliance</taxon>
        <taxon>Millerieae</taxon>
        <taxon>Smallanthus</taxon>
    </lineage>
</organism>
<reference evidence="1 2" key="2">
    <citation type="journal article" date="2022" name="Mol. Ecol. Resour.">
        <title>The genomes of chicory, endive, great burdock and yacon provide insights into Asteraceae paleo-polyploidization history and plant inulin production.</title>
        <authorList>
            <person name="Fan W."/>
            <person name="Wang S."/>
            <person name="Wang H."/>
            <person name="Wang A."/>
            <person name="Jiang F."/>
            <person name="Liu H."/>
            <person name="Zhao H."/>
            <person name="Xu D."/>
            <person name="Zhang Y."/>
        </authorList>
    </citation>
    <scope>NUCLEOTIDE SEQUENCE [LARGE SCALE GENOMIC DNA]</scope>
    <source>
        <strain evidence="2">cv. Yunnan</strain>
        <tissue evidence="1">Leaves</tissue>
    </source>
</reference>
<protein>
    <submittedName>
        <fullName evidence="1">Uncharacterized protein</fullName>
    </submittedName>
</protein>
<reference evidence="2" key="1">
    <citation type="journal article" date="2022" name="Mol. Ecol. Resour.">
        <title>The genomes of chicory, endive, great burdock and yacon provide insights into Asteraceae palaeo-polyploidization history and plant inulin production.</title>
        <authorList>
            <person name="Fan W."/>
            <person name="Wang S."/>
            <person name="Wang H."/>
            <person name="Wang A."/>
            <person name="Jiang F."/>
            <person name="Liu H."/>
            <person name="Zhao H."/>
            <person name="Xu D."/>
            <person name="Zhang Y."/>
        </authorList>
    </citation>
    <scope>NUCLEOTIDE SEQUENCE [LARGE SCALE GENOMIC DNA]</scope>
    <source>
        <strain evidence="2">cv. Yunnan</strain>
    </source>
</reference>
<dbReference type="EMBL" id="CM042031">
    <property type="protein sequence ID" value="KAI3784211.1"/>
    <property type="molecule type" value="Genomic_DNA"/>
</dbReference>
<sequence>MGYRGRPNDTQARKGGLVGEWRYFMHEIIQCLSPRKAGTDGLKSGLQAAMIALTLENGLTLLYLPHHPIRLTLTPISKRIFTDCTKVKQQNVALIPVPTPLFGHLIKLDYIEPPNDNWFHPEELVQGQVQNQLQQPQQPQQVQAQVQAQQQVPIPQEHVHIHVNESVQEDVAQENEQDLGMKMEDFDNEVVNSPIHEDEGNVVDTSSGDTILPDSEATDSDSSRDFSSGHYERLTTTPLANAGKHVKSIAKRPRCKSVRNPPSGSVLGIFLFFLFDYLF</sequence>
<accession>A0ACB9GMI3</accession>
<evidence type="ECO:0000313" key="2">
    <source>
        <dbReference type="Proteomes" id="UP001056120"/>
    </source>
</evidence>
<keyword evidence="2" id="KW-1185">Reference proteome</keyword>
<name>A0ACB9GMI3_9ASTR</name>
<gene>
    <name evidence="1" type="ORF">L1987_43306</name>
</gene>